<accession>A0A7D9IMB5</accession>
<proteinExistence type="predicted"/>
<dbReference type="Gene3D" id="3.60.10.10">
    <property type="entry name" value="Endonuclease/exonuclease/phosphatase"/>
    <property type="match status" value="1"/>
</dbReference>
<dbReference type="InterPro" id="IPR036691">
    <property type="entry name" value="Endo/exonu/phosph_ase_sf"/>
</dbReference>
<dbReference type="Proteomes" id="UP001152795">
    <property type="component" value="Unassembled WGS sequence"/>
</dbReference>
<sequence length="132" mass="15119">MSAITPKEWICPDCTISVLPFYMHELPCLSDNDSLHQELNENINTIDIHLQELGNKETQLKIMHINTQSMVSTFDGLLTTLSQYPFDIITMSETRLKDNDLLLQHLTIPGYCHTFHNRDRTRGGGVGVYLKE</sequence>
<keyword evidence="3" id="KW-1185">Reference proteome</keyword>
<dbReference type="Pfam" id="PF03372">
    <property type="entry name" value="Exo_endo_phos"/>
    <property type="match status" value="1"/>
</dbReference>
<dbReference type="OrthoDB" id="416454at2759"/>
<gene>
    <name evidence="2" type="ORF">PACLA_8A070589</name>
</gene>
<dbReference type="SUPFAM" id="SSF56219">
    <property type="entry name" value="DNase I-like"/>
    <property type="match status" value="1"/>
</dbReference>
<reference evidence="2" key="1">
    <citation type="submission" date="2020-04" db="EMBL/GenBank/DDBJ databases">
        <authorList>
            <person name="Alioto T."/>
            <person name="Alioto T."/>
            <person name="Gomez Garrido J."/>
        </authorList>
    </citation>
    <scope>NUCLEOTIDE SEQUENCE</scope>
    <source>
        <strain evidence="2">A484AB</strain>
    </source>
</reference>
<dbReference type="EMBL" id="CACRXK020007008">
    <property type="protein sequence ID" value="CAB4011038.1"/>
    <property type="molecule type" value="Genomic_DNA"/>
</dbReference>
<evidence type="ECO:0000259" key="1">
    <source>
        <dbReference type="Pfam" id="PF03372"/>
    </source>
</evidence>
<dbReference type="InterPro" id="IPR005135">
    <property type="entry name" value="Endo/exonuclease/phosphatase"/>
</dbReference>
<evidence type="ECO:0000313" key="2">
    <source>
        <dbReference type="EMBL" id="CAB4011038.1"/>
    </source>
</evidence>
<name>A0A7D9IMB5_PARCT</name>
<organism evidence="2 3">
    <name type="scientific">Paramuricea clavata</name>
    <name type="common">Red gorgonian</name>
    <name type="synonym">Violescent sea-whip</name>
    <dbReference type="NCBI Taxonomy" id="317549"/>
    <lineage>
        <taxon>Eukaryota</taxon>
        <taxon>Metazoa</taxon>
        <taxon>Cnidaria</taxon>
        <taxon>Anthozoa</taxon>
        <taxon>Octocorallia</taxon>
        <taxon>Malacalcyonacea</taxon>
        <taxon>Plexauridae</taxon>
        <taxon>Paramuricea</taxon>
    </lineage>
</organism>
<dbReference type="AlphaFoldDB" id="A0A7D9IMB5"/>
<evidence type="ECO:0000313" key="3">
    <source>
        <dbReference type="Proteomes" id="UP001152795"/>
    </source>
</evidence>
<feature type="domain" description="Endonuclease/exonuclease/phosphatase" evidence="1">
    <location>
        <begin position="66"/>
        <end position="131"/>
    </location>
</feature>
<protein>
    <recommendedName>
        <fullName evidence="1">Endonuclease/exonuclease/phosphatase domain-containing protein</fullName>
    </recommendedName>
</protein>
<comment type="caution">
    <text evidence="2">The sequence shown here is derived from an EMBL/GenBank/DDBJ whole genome shotgun (WGS) entry which is preliminary data.</text>
</comment>